<feature type="domain" description="PEP-utilising enzyme mobile" evidence="9">
    <location>
        <begin position="173"/>
        <end position="244"/>
    </location>
</feature>
<keyword evidence="4" id="KW-0808">Transferase</keyword>
<comment type="similarity">
    <text evidence="2">Belongs to the PEP-utilizing enzyme family.</text>
</comment>
<evidence type="ECO:0000313" key="12">
    <source>
        <dbReference type="EMBL" id="HIX56872.1"/>
    </source>
</evidence>
<evidence type="ECO:0000256" key="1">
    <source>
        <dbReference type="ARBA" id="ARBA00001946"/>
    </source>
</evidence>
<dbReference type="Pfam" id="PF05524">
    <property type="entry name" value="PEP-utilisers_N"/>
    <property type="match status" value="1"/>
</dbReference>
<evidence type="ECO:0000256" key="3">
    <source>
        <dbReference type="ARBA" id="ARBA00016544"/>
    </source>
</evidence>
<dbReference type="InterPro" id="IPR015813">
    <property type="entry name" value="Pyrv/PenolPyrv_kinase-like_dom"/>
</dbReference>
<evidence type="ECO:0000256" key="4">
    <source>
        <dbReference type="ARBA" id="ARBA00022679"/>
    </source>
</evidence>
<dbReference type="Pfam" id="PF02896">
    <property type="entry name" value="PEP-utilizers_C"/>
    <property type="match status" value="1"/>
</dbReference>
<comment type="cofactor">
    <cofactor evidence="1">
        <name>Mg(2+)</name>
        <dbReference type="ChEBI" id="CHEBI:18420"/>
    </cofactor>
</comment>
<dbReference type="InterPro" id="IPR000121">
    <property type="entry name" value="PEP_util_C"/>
</dbReference>
<evidence type="ECO:0000259" key="11">
    <source>
        <dbReference type="Pfam" id="PF05524"/>
    </source>
</evidence>
<name>A0A9D2B0C7_9GAMM</name>
<evidence type="ECO:0000256" key="2">
    <source>
        <dbReference type="ARBA" id="ARBA00007837"/>
    </source>
</evidence>
<dbReference type="GO" id="GO:0046872">
    <property type="term" value="F:metal ion binding"/>
    <property type="evidence" value="ECO:0007669"/>
    <property type="project" value="UniProtKB-KW"/>
</dbReference>
<dbReference type="GO" id="GO:0009401">
    <property type="term" value="P:phosphoenolpyruvate-dependent sugar phosphotransferase system"/>
    <property type="evidence" value="ECO:0007669"/>
    <property type="project" value="InterPro"/>
</dbReference>
<keyword evidence="7" id="KW-0460">Magnesium</keyword>
<dbReference type="Proteomes" id="UP000886829">
    <property type="component" value="Unassembled WGS sequence"/>
</dbReference>
<dbReference type="Gene3D" id="1.10.274.10">
    <property type="entry name" value="PtsI, HPr-binding domain"/>
    <property type="match status" value="1"/>
</dbReference>
<reference evidence="12" key="2">
    <citation type="submission" date="2021-04" db="EMBL/GenBank/DDBJ databases">
        <authorList>
            <person name="Gilroy R."/>
        </authorList>
    </citation>
    <scope>NUCLEOTIDE SEQUENCE</scope>
    <source>
        <strain evidence="12">USASDec5-558</strain>
    </source>
</reference>
<evidence type="ECO:0000259" key="10">
    <source>
        <dbReference type="Pfam" id="PF02896"/>
    </source>
</evidence>
<dbReference type="AlphaFoldDB" id="A0A9D2B0C7"/>
<dbReference type="PANTHER" id="PTHR46244">
    <property type="entry name" value="PHOSPHOENOLPYRUVATE-PROTEIN PHOSPHOTRANSFERASE"/>
    <property type="match status" value="1"/>
</dbReference>
<dbReference type="Gene3D" id="3.20.20.60">
    <property type="entry name" value="Phosphoenolpyruvate-binding domains"/>
    <property type="match status" value="1"/>
</dbReference>
<evidence type="ECO:0000256" key="8">
    <source>
        <dbReference type="ARBA" id="ARBA00033235"/>
    </source>
</evidence>
<evidence type="ECO:0000313" key="13">
    <source>
        <dbReference type="Proteomes" id="UP000886829"/>
    </source>
</evidence>
<protein>
    <recommendedName>
        <fullName evidence="3">Phosphoenolpyruvate-protein phosphotransferase</fullName>
    </recommendedName>
    <alternativeName>
        <fullName evidence="8">Phosphotransferase system, enzyme I</fullName>
    </alternativeName>
</protein>
<dbReference type="InterPro" id="IPR008279">
    <property type="entry name" value="PEP-util_enz_mobile_dom"/>
</dbReference>
<dbReference type="InterPro" id="IPR050499">
    <property type="entry name" value="PEP-utilizing_PTS_enzyme"/>
</dbReference>
<dbReference type="InterPro" id="IPR036637">
    <property type="entry name" value="Phosphohistidine_dom_sf"/>
</dbReference>
<comment type="caution">
    <text evidence="12">The sequence shown here is derived from an EMBL/GenBank/DDBJ whole genome shotgun (WGS) entry which is preliminary data.</text>
</comment>
<evidence type="ECO:0000256" key="5">
    <source>
        <dbReference type="ARBA" id="ARBA00022723"/>
    </source>
</evidence>
<organism evidence="12 13">
    <name type="scientific">Candidatus Anaerobiospirillum pullistercoris</name>
    <dbReference type="NCBI Taxonomy" id="2838452"/>
    <lineage>
        <taxon>Bacteria</taxon>
        <taxon>Pseudomonadati</taxon>
        <taxon>Pseudomonadota</taxon>
        <taxon>Gammaproteobacteria</taxon>
        <taxon>Aeromonadales</taxon>
        <taxon>Succinivibrionaceae</taxon>
        <taxon>Anaerobiospirillum</taxon>
    </lineage>
</organism>
<dbReference type="SUPFAM" id="SSF52009">
    <property type="entry name" value="Phosphohistidine domain"/>
    <property type="match status" value="1"/>
</dbReference>
<evidence type="ECO:0000256" key="7">
    <source>
        <dbReference type="ARBA" id="ARBA00022842"/>
    </source>
</evidence>
<keyword evidence="6" id="KW-0418">Kinase</keyword>
<dbReference type="Pfam" id="PF00391">
    <property type="entry name" value="PEP-utilizers"/>
    <property type="match status" value="1"/>
</dbReference>
<dbReference type="SUPFAM" id="SSF51621">
    <property type="entry name" value="Phosphoenolpyruvate/pyruvate domain"/>
    <property type="match status" value="1"/>
</dbReference>
<keyword evidence="5" id="KW-0479">Metal-binding</keyword>
<dbReference type="EMBL" id="DXEV01000102">
    <property type="protein sequence ID" value="HIX56872.1"/>
    <property type="molecule type" value="Genomic_DNA"/>
</dbReference>
<reference evidence="12" key="1">
    <citation type="journal article" date="2021" name="PeerJ">
        <title>Extensive microbial diversity within the chicken gut microbiome revealed by metagenomics and culture.</title>
        <authorList>
            <person name="Gilroy R."/>
            <person name="Ravi A."/>
            <person name="Getino M."/>
            <person name="Pursley I."/>
            <person name="Horton D.L."/>
            <person name="Alikhan N.F."/>
            <person name="Baker D."/>
            <person name="Gharbi K."/>
            <person name="Hall N."/>
            <person name="Watson M."/>
            <person name="Adriaenssens E.M."/>
            <person name="Foster-Nyarko E."/>
            <person name="Jarju S."/>
            <person name="Secka A."/>
            <person name="Antonio M."/>
            <person name="Oren A."/>
            <person name="Chaudhuri R.R."/>
            <person name="La Ragione R."/>
            <person name="Hildebrand F."/>
            <person name="Pallen M.J."/>
        </authorList>
    </citation>
    <scope>NUCLEOTIDE SEQUENCE</scope>
    <source>
        <strain evidence="12">USASDec5-558</strain>
    </source>
</reference>
<dbReference type="InterPro" id="IPR008731">
    <property type="entry name" value="PTS_EIN"/>
</dbReference>
<proteinExistence type="inferred from homology"/>
<feature type="domain" description="Phosphotransferase system enzyme I N-terminal" evidence="11">
    <location>
        <begin position="5"/>
        <end position="117"/>
    </location>
</feature>
<sequence>MYTMSGITVSEGVSAGRAFLLLPQAAESASTAPRALSASDESLKYRKASREFANKLNNAMSGTVPDKVRDLFGAVSSYITNAANIRAIDEQIAQGQSAINAAKAVLLPKIARFSHEDAELSAEESAAASGATADSSDPEMQVVASELSSLMRDFIATIDSVEDDSEMSVPRLNEPSVIIASDLTPARFLSLHTELVRAVVLEGGQASGHLGTVLRDLCIPAIYGVKGALTIKNGEHVLVDATHGSILVEPPQDTAQALIAQQDLFTSDDDDPSDSDIEVTVAGSMGAIGEIDRMARYLNHGLGLLRSEFLFLNYHHEPSVEEMVHTFASIFAKIPKSAPLTARTFDFAGDKKPLFTLDMDETGPLASYGAQVGSALLHKELRALLLAAAGREINIVFPLITRISEAKTLTALLAQVIEELQAEDVPFGNAHVAVMIETPAAVLSAKAFASFGELFLIGTSSLAEYASAPRPPEDYFTPALAKMIAIACKGAHDVGVRVGIAGRFAMRTELLPFFLSLGVSYLTTDATSITKVRKELQSLADQGHSPHFDAKLYANLMDIASTDDLQQLLFHDDFA</sequence>
<dbReference type="InterPro" id="IPR036618">
    <property type="entry name" value="PtsI_HPr-bd_sf"/>
</dbReference>
<dbReference type="GO" id="GO:0016301">
    <property type="term" value="F:kinase activity"/>
    <property type="evidence" value="ECO:0007669"/>
    <property type="project" value="UniProtKB-KW"/>
</dbReference>
<evidence type="ECO:0000256" key="6">
    <source>
        <dbReference type="ARBA" id="ARBA00022777"/>
    </source>
</evidence>
<dbReference type="InterPro" id="IPR040442">
    <property type="entry name" value="Pyrv_kinase-like_dom_sf"/>
</dbReference>
<dbReference type="PANTHER" id="PTHR46244:SF3">
    <property type="entry name" value="PHOSPHOENOLPYRUVATE-PROTEIN PHOSPHOTRANSFERASE"/>
    <property type="match status" value="1"/>
</dbReference>
<feature type="domain" description="PEP-utilising enzyme C-terminal" evidence="10">
    <location>
        <begin position="277"/>
        <end position="538"/>
    </location>
</feature>
<dbReference type="Gene3D" id="3.50.30.10">
    <property type="entry name" value="Phosphohistidine domain"/>
    <property type="match status" value="1"/>
</dbReference>
<accession>A0A9D2B0C7</accession>
<evidence type="ECO:0000259" key="9">
    <source>
        <dbReference type="Pfam" id="PF00391"/>
    </source>
</evidence>
<gene>
    <name evidence="12" type="ORF">H9850_05315</name>
</gene>